<gene>
    <name evidence="1" type="ORF">RI129_008849</name>
</gene>
<sequence>MKECFPVERFLDFISMEWHGVVYLSDTVVFFFIEKGISLENCRGQTYDNAPNMVGQYNGTSTLFVPCLAHSLNHVVGETAGCVMEATDYFQFLQKLYAFFASSTHR</sequence>
<accession>A0AAN7ZHT8</accession>
<proteinExistence type="predicted"/>
<dbReference type="EMBL" id="JAVRBK010000006">
    <property type="protein sequence ID" value="KAK5642682.1"/>
    <property type="molecule type" value="Genomic_DNA"/>
</dbReference>
<dbReference type="PANTHER" id="PTHR45749">
    <property type="match status" value="1"/>
</dbReference>
<protein>
    <submittedName>
        <fullName evidence="1">Uncharacterized protein</fullName>
    </submittedName>
</protein>
<reference evidence="1 2" key="1">
    <citation type="journal article" date="2024" name="Insects">
        <title>An Improved Chromosome-Level Genome Assembly of the Firefly Pyrocoelia pectoralis.</title>
        <authorList>
            <person name="Fu X."/>
            <person name="Meyer-Rochow V.B."/>
            <person name="Ballantyne L."/>
            <person name="Zhu X."/>
        </authorList>
    </citation>
    <scope>NUCLEOTIDE SEQUENCE [LARGE SCALE GENOMIC DNA]</scope>
    <source>
        <strain evidence="1">XCY_ONT2</strain>
    </source>
</reference>
<comment type="caution">
    <text evidence="1">The sequence shown here is derived from an EMBL/GenBank/DDBJ whole genome shotgun (WGS) entry which is preliminary data.</text>
</comment>
<dbReference type="PANTHER" id="PTHR45749:SF23">
    <property type="entry name" value="ZINC FINGER MYM-TYPE PROTEIN 1-LIKE"/>
    <property type="match status" value="1"/>
</dbReference>
<dbReference type="AlphaFoldDB" id="A0AAN7ZHT8"/>
<evidence type="ECO:0000313" key="2">
    <source>
        <dbReference type="Proteomes" id="UP001329430"/>
    </source>
</evidence>
<keyword evidence="2" id="KW-1185">Reference proteome</keyword>
<dbReference type="Proteomes" id="UP001329430">
    <property type="component" value="Chromosome 6"/>
</dbReference>
<name>A0AAN7ZHT8_9COLE</name>
<organism evidence="1 2">
    <name type="scientific">Pyrocoelia pectoralis</name>
    <dbReference type="NCBI Taxonomy" id="417401"/>
    <lineage>
        <taxon>Eukaryota</taxon>
        <taxon>Metazoa</taxon>
        <taxon>Ecdysozoa</taxon>
        <taxon>Arthropoda</taxon>
        <taxon>Hexapoda</taxon>
        <taxon>Insecta</taxon>
        <taxon>Pterygota</taxon>
        <taxon>Neoptera</taxon>
        <taxon>Endopterygota</taxon>
        <taxon>Coleoptera</taxon>
        <taxon>Polyphaga</taxon>
        <taxon>Elateriformia</taxon>
        <taxon>Elateroidea</taxon>
        <taxon>Lampyridae</taxon>
        <taxon>Lampyrinae</taxon>
        <taxon>Pyrocoelia</taxon>
    </lineage>
</organism>
<evidence type="ECO:0000313" key="1">
    <source>
        <dbReference type="EMBL" id="KAK5642682.1"/>
    </source>
</evidence>